<dbReference type="STRING" id="153721.MYP_4253"/>
<evidence type="ECO:0000256" key="2">
    <source>
        <dbReference type="ARBA" id="ARBA00022475"/>
    </source>
</evidence>
<organism evidence="8 9">
    <name type="scientific">Sporocytophaga myxococcoides</name>
    <dbReference type="NCBI Taxonomy" id="153721"/>
    <lineage>
        <taxon>Bacteria</taxon>
        <taxon>Pseudomonadati</taxon>
        <taxon>Bacteroidota</taxon>
        <taxon>Cytophagia</taxon>
        <taxon>Cytophagales</taxon>
        <taxon>Cytophagaceae</taxon>
        <taxon>Sporocytophaga</taxon>
    </lineage>
</organism>
<keyword evidence="7" id="KW-0812">Transmembrane</keyword>
<dbReference type="eggNOG" id="COG4261">
    <property type="taxonomic scope" value="Bacteria"/>
</dbReference>
<dbReference type="Pfam" id="PF03279">
    <property type="entry name" value="Lip_A_acyltrans"/>
    <property type="match status" value="1"/>
</dbReference>
<keyword evidence="3" id="KW-0997">Cell inner membrane</keyword>
<keyword evidence="9" id="KW-1185">Reference proteome</keyword>
<dbReference type="AlphaFoldDB" id="A0A098LLK0"/>
<evidence type="ECO:0000313" key="9">
    <source>
        <dbReference type="Proteomes" id="UP000030185"/>
    </source>
</evidence>
<gene>
    <name evidence="8" type="ORF">MYP_4253</name>
</gene>
<reference evidence="8 9" key="1">
    <citation type="submission" date="2014-09" db="EMBL/GenBank/DDBJ databases">
        <title>Sporocytophaga myxococcoides PG-01 genome sequencing.</title>
        <authorList>
            <person name="Liu L."/>
            <person name="Gao P.J."/>
            <person name="Chen G.J."/>
            <person name="Wang L.S."/>
        </authorList>
    </citation>
    <scope>NUCLEOTIDE SEQUENCE [LARGE SCALE GENOMIC DNA]</scope>
    <source>
        <strain evidence="8 9">PG-01</strain>
    </source>
</reference>
<evidence type="ECO:0000256" key="6">
    <source>
        <dbReference type="ARBA" id="ARBA00023315"/>
    </source>
</evidence>
<dbReference type="InterPro" id="IPR004960">
    <property type="entry name" value="LipA_acyltrans"/>
</dbReference>
<name>A0A098LLK0_9BACT</name>
<comment type="subcellular location">
    <subcellularLocation>
        <location evidence="1">Cell inner membrane</location>
    </subcellularLocation>
</comment>
<accession>A0A098LLK0</accession>
<dbReference type="Proteomes" id="UP000030185">
    <property type="component" value="Unassembled WGS sequence"/>
</dbReference>
<keyword evidence="6 8" id="KW-0012">Acyltransferase</keyword>
<keyword evidence="2" id="KW-1003">Cell membrane</keyword>
<keyword evidence="7" id="KW-1133">Transmembrane helix</keyword>
<evidence type="ECO:0000256" key="7">
    <source>
        <dbReference type="SAM" id="Phobius"/>
    </source>
</evidence>
<evidence type="ECO:0000256" key="1">
    <source>
        <dbReference type="ARBA" id="ARBA00004533"/>
    </source>
</evidence>
<sequence length="291" mass="33841">MAWKGKTQGSLLGHKIFVFLIRHLGLKIAYLVLRFVALYYLLFSLKSTKSSFHFFREILKYKYFTAWLKVYQNYYIFGQTLIDKVAIMGGIRNKFTINHDGQLHLREIAAQGKGGIFISAHIGNYEVAGHLLNQIKAKINIVMFDAEHEKIKSYFSEIYGERPVNIIPVKDDLSHIFEINKALKNQEIICIHGDRYVEGGKVISTDFLGKEALFPLGPFQLAKALKVPYSYVFAVKETDEHYHFFATPPKVSNGNVEEMVKEYVKEVERMVKNYPEQWFNFYNFWSKNTHS</sequence>
<dbReference type="PANTHER" id="PTHR30606">
    <property type="entry name" value="LIPID A BIOSYNTHESIS LAUROYL ACYLTRANSFERASE"/>
    <property type="match status" value="1"/>
</dbReference>
<dbReference type="PANTHER" id="PTHR30606:SF9">
    <property type="entry name" value="LIPID A BIOSYNTHESIS LAUROYLTRANSFERASE"/>
    <property type="match status" value="1"/>
</dbReference>
<evidence type="ECO:0000256" key="5">
    <source>
        <dbReference type="ARBA" id="ARBA00023136"/>
    </source>
</evidence>
<evidence type="ECO:0000256" key="3">
    <source>
        <dbReference type="ARBA" id="ARBA00022519"/>
    </source>
</evidence>
<dbReference type="CDD" id="cd07984">
    <property type="entry name" value="LPLAT_LABLAT-like"/>
    <property type="match status" value="1"/>
</dbReference>
<proteinExistence type="predicted"/>
<dbReference type="GO" id="GO:0005886">
    <property type="term" value="C:plasma membrane"/>
    <property type="evidence" value="ECO:0007669"/>
    <property type="project" value="UniProtKB-SubCell"/>
</dbReference>
<keyword evidence="4 8" id="KW-0808">Transferase</keyword>
<dbReference type="GO" id="GO:0016746">
    <property type="term" value="F:acyltransferase activity"/>
    <property type="evidence" value="ECO:0007669"/>
    <property type="project" value="UniProtKB-KW"/>
</dbReference>
<comment type="caution">
    <text evidence="8">The sequence shown here is derived from an EMBL/GenBank/DDBJ whole genome shotgun (WGS) entry which is preliminary data.</text>
</comment>
<evidence type="ECO:0000313" key="8">
    <source>
        <dbReference type="EMBL" id="GAL87023.1"/>
    </source>
</evidence>
<feature type="transmembrane region" description="Helical" evidence="7">
    <location>
        <begin position="20"/>
        <end position="42"/>
    </location>
</feature>
<protein>
    <submittedName>
        <fullName evidence="8">Lipid A biosynthesis acyltransferase</fullName>
    </submittedName>
</protein>
<keyword evidence="5 7" id="KW-0472">Membrane</keyword>
<dbReference type="RefSeq" id="WP_045467644.1">
    <property type="nucleotide sequence ID" value="NZ_BBLT01000010.1"/>
</dbReference>
<dbReference type="GO" id="GO:0009247">
    <property type="term" value="P:glycolipid biosynthetic process"/>
    <property type="evidence" value="ECO:0007669"/>
    <property type="project" value="UniProtKB-ARBA"/>
</dbReference>
<dbReference type="EMBL" id="BBLT01000010">
    <property type="protein sequence ID" value="GAL87023.1"/>
    <property type="molecule type" value="Genomic_DNA"/>
</dbReference>
<evidence type="ECO:0000256" key="4">
    <source>
        <dbReference type="ARBA" id="ARBA00022679"/>
    </source>
</evidence>